<evidence type="ECO:0000313" key="2">
    <source>
        <dbReference type="EMBL" id="VFT83323.1"/>
    </source>
</evidence>
<sequence>MYHNTDRMFHQHGFGHPLATVGADFHSHAVLFADHGIIEYVFCRQFASNMDMASYVALTRDHLCTILLVNHLQSRETPTITKSDSISQHQMISHHGDHVNLVCGEFWTADRCVLAIQQIHDDEAWAESREEYRNRTIWIDIHNVPNGIVVRILSLASQKNVTQGQVSVDDEALHWGLDLSDCPAAEKEARFRWHTVDFFNALLPQLNVRRVCADESS</sequence>
<evidence type="ECO:0000313" key="1">
    <source>
        <dbReference type="EMBL" id="KAF0708506.1"/>
    </source>
</evidence>
<keyword evidence="3" id="KW-1185">Reference proteome</keyword>
<proteinExistence type="predicted"/>
<dbReference type="Proteomes" id="UP000332933">
    <property type="component" value="Unassembled WGS sequence"/>
</dbReference>
<accession>A0A485KE45</accession>
<reference evidence="2 3" key="1">
    <citation type="submission" date="2019-03" db="EMBL/GenBank/DDBJ databases">
        <authorList>
            <person name="Gaulin E."/>
            <person name="Dumas B."/>
        </authorList>
    </citation>
    <scope>NUCLEOTIDE SEQUENCE [LARGE SCALE GENOMIC DNA]</scope>
    <source>
        <strain evidence="2">CBS 568.67</strain>
    </source>
</reference>
<dbReference type="EMBL" id="CAADRA010002516">
    <property type="protein sequence ID" value="VFT83323.1"/>
    <property type="molecule type" value="Genomic_DNA"/>
</dbReference>
<evidence type="ECO:0000313" key="3">
    <source>
        <dbReference type="Proteomes" id="UP000332933"/>
    </source>
</evidence>
<gene>
    <name evidence="2" type="primary">Aste57867_6325</name>
    <name evidence="1" type="ORF">As57867_006311</name>
    <name evidence="2" type="ORF">ASTE57867_6325</name>
</gene>
<dbReference type="AlphaFoldDB" id="A0A485KE45"/>
<dbReference type="EMBL" id="VJMH01002514">
    <property type="protein sequence ID" value="KAF0708506.1"/>
    <property type="molecule type" value="Genomic_DNA"/>
</dbReference>
<organism evidence="2 3">
    <name type="scientific">Aphanomyces stellatus</name>
    <dbReference type="NCBI Taxonomy" id="120398"/>
    <lineage>
        <taxon>Eukaryota</taxon>
        <taxon>Sar</taxon>
        <taxon>Stramenopiles</taxon>
        <taxon>Oomycota</taxon>
        <taxon>Saprolegniomycetes</taxon>
        <taxon>Saprolegniales</taxon>
        <taxon>Verrucalvaceae</taxon>
        <taxon>Aphanomyces</taxon>
    </lineage>
</organism>
<name>A0A485KE45_9STRA</name>
<reference evidence="1" key="2">
    <citation type="submission" date="2019-06" db="EMBL/GenBank/DDBJ databases">
        <title>Genomics analysis of Aphanomyces spp. identifies a new class of oomycete effector associated with host adaptation.</title>
        <authorList>
            <person name="Gaulin E."/>
        </authorList>
    </citation>
    <scope>NUCLEOTIDE SEQUENCE</scope>
    <source>
        <strain evidence="1">CBS 578.67</strain>
    </source>
</reference>
<protein>
    <submittedName>
        <fullName evidence="2">Aste57867_6325 protein</fullName>
    </submittedName>
</protein>